<evidence type="ECO:0000313" key="3">
    <source>
        <dbReference type="EMBL" id="MDI3417157.1"/>
    </source>
</evidence>
<gene>
    <name evidence="3" type="ORF">QIT00_01035</name>
</gene>
<dbReference type="EMBL" id="JASCIS010000001">
    <property type="protein sequence ID" value="MDI3417157.1"/>
    <property type="molecule type" value="Genomic_DNA"/>
</dbReference>
<sequence length="250" mass="26509">MFRSRRGRGHAVLLLPALGLLLAGCGSAGSLESAGPTPQAVGPARLWPQLPPTKSEYPDDGEAVVEVVEGIDVPGRDLRKVDPLAVVRADLAAHPRTDSGPDGMPADTAAAIGRCPADKKPDQAVGGCPVLQAYYRDLTGSGKDELIVGIRFSQGALGIRVYSLDQGRLIRIVSTAEEVTRVELAGRDLIVYEPAQSPGYEFRYAWSWDARQRAMLPARIEIVRVGRDGSPQPDEPPSGSATPSGAADRP</sequence>
<proteinExistence type="predicted"/>
<organism evidence="3 4">
    <name type="scientific">Streptomyces luteolus</name>
    <dbReference type="NCBI Taxonomy" id="3043615"/>
    <lineage>
        <taxon>Bacteria</taxon>
        <taxon>Bacillati</taxon>
        <taxon>Actinomycetota</taxon>
        <taxon>Actinomycetes</taxon>
        <taxon>Kitasatosporales</taxon>
        <taxon>Streptomycetaceae</taxon>
        <taxon>Streptomyces</taxon>
    </lineage>
</organism>
<evidence type="ECO:0000313" key="4">
    <source>
        <dbReference type="Proteomes" id="UP001237105"/>
    </source>
</evidence>
<dbReference type="RefSeq" id="WP_282533076.1">
    <property type="nucleotide sequence ID" value="NZ_JASCIS010000001.1"/>
</dbReference>
<dbReference type="Proteomes" id="UP001237105">
    <property type="component" value="Unassembled WGS sequence"/>
</dbReference>
<dbReference type="PROSITE" id="PS51257">
    <property type="entry name" value="PROKAR_LIPOPROTEIN"/>
    <property type="match status" value="1"/>
</dbReference>
<evidence type="ECO:0000256" key="2">
    <source>
        <dbReference type="SAM" id="SignalP"/>
    </source>
</evidence>
<name>A0ABT6SNH3_9ACTN</name>
<accession>A0ABT6SNH3</accession>
<feature type="signal peptide" evidence="2">
    <location>
        <begin position="1"/>
        <end position="28"/>
    </location>
</feature>
<comment type="caution">
    <text evidence="3">The sequence shown here is derived from an EMBL/GenBank/DDBJ whole genome shotgun (WGS) entry which is preliminary data.</text>
</comment>
<evidence type="ECO:0008006" key="5">
    <source>
        <dbReference type="Google" id="ProtNLM"/>
    </source>
</evidence>
<evidence type="ECO:0000256" key="1">
    <source>
        <dbReference type="SAM" id="MobiDB-lite"/>
    </source>
</evidence>
<feature type="chain" id="PRO_5046508561" description="Lipoprotein" evidence="2">
    <location>
        <begin position="29"/>
        <end position="250"/>
    </location>
</feature>
<reference evidence="3 4" key="1">
    <citation type="submission" date="2023-05" db="EMBL/GenBank/DDBJ databases">
        <title>Draft genome sequence of Streptomyces sp. B-S-A12 isolated from a cave soil in Thailand.</title>
        <authorList>
            <person name="Chamroensaksri N."/>
            <person name="Muangham S."/>
        </authorList>
    </citation>
    <scope>NUCLEOTIDE SEQUENCE [LARGE SCALE GENOMIC DNA]</scope>
    <source>
        <strain evidence="3 4">B-S-A12</strain>
    </source>
</reference>
<keyword evidence="4" id="KW-1185">Reference proteome</keyword>
<protein>
    <recommendedName>
        <fullName evidence="5">Lipoprotein</fullName>
    </recommendedName>
</protein>
<feature type="region of interest" description="Disordered" evidence="1">
    <location>
        <begin position="224"/>
        <end position="250"/>
    </location>
</feature>
<keyword evidence="2" id="KW-0732">Signal</keyword>